<name>A0A163X319_9BRAD</name>
<proteinExistence type="predicted"/>
<gene>
    <name evidence="1" type="ORF">A4A58_19070</name>
</gene>
<accession>A0A163X319</accession>
<dbReference type="AlphaFoldDB" id="A0A163X319"/>
<dbReference type="Proteomes" id="UP000076574">
    <property type="component" value="Unassembled WGS sequence"/>
</dbReference>
<organism evidence="1 2">
    <name type="scientific">Tardiphaga robiniae</name>
    <dbReference type="NCBI Taxonomy" id="943830"/>
    <lineage>
        <taxon>Bacteria</taxon>
        <taxon>Pseudomonadati</taxon>
        <taxon>Pseudomonadota</taxon>
        <taxon>Alphaproteobacteria</taxon>
        <taxon>Hyphomicrobiales</taxon>
        <taxon>Nitrobacteraceae</taxon>
        <taxon>Tardiphaga</taxon>
    </lineage>
</organism>
<evidence type="ECO:0000313" key="1">
    <source>
        <dbReference type="EMBL" id="KZD20343.1"/>
    </source>
</evidence>
<comment type="caution">
    <text evidence="1">The sequence shown here is derived from an EMBL/GenBank/DDBJ whole genome shotgun (WGS) entry which is preliminary data.</text>
</comment>
<keyword evidence="2" id="KW-1185">Reference proteome</keyword>
<sequence length="77" mass="8596">MRAAPKSVHAAWRNDFTVIGWLLPSLTVVHSPHMPARSIVVIAVPINLDGHFIDERTPTSDIPHTDYALRNACNDRI</sequence>
<evidence type="ECO:0000313" key="2">
    <source>
        <dbReference type="Proteomes" id="UP000076574"/>
    </source>
</evidence>
<reference evidence="1 2" key="1">
    <citation type="submission" date="2016-03" db="EMBL/GenBank/DDBJ databases">
        <title>Microsymbionts genomes from the relict species Vavilovia formosa (Stev.) Fed.</title>
        <authorList>
            <person name="Kopat V."/>
            <person name="Chirak E."/>
            <person name="Kimeklis A."/>
            <person name="Andronov E."/>
        </authorList>
    </citation>
    <scope>NUCLEOTIDE SEQUENCE [LARGE SCALE GENOMIC DNA]</scope>
    <source>
        <strain evidence="1 2">Vaf07</strain>
    </source>
</reference>
<dbReference type="EMBL" id="LVYV01000056">
    <property type="protein sequence ID" value="KZD20343.1"/>
    <property type="molecule type" value="Genomic_DNA"/>
</dbReference>
<protein>
    <submittedName>
        <fullName evidence="1">Uncharacterized protein</fullName>
    </submittedName>
</protein>